<dbReference type="GO" id="GO:0003729">
    <property type="term" value="F:mRNA binding"/>
    <property type="evidence" value="ECO:0007669"/>
    <property type="project" value="TreeGrafter"/>
</dbReference>
<gene>
    <name evidence="8" type="ORF">TR82562</name>
</gene>
<keyword evidence="2" id="KW-0677">Repeat</keyword>
<organism evidence="8">
    <name type="scientific">Schistocephalus solidus</name>
    <name type="common">Tapeworm</name>
    <dbReference type="NCBI Taxonomy" id="70667"/>
    <lineage>
        <taxon>Eukaryota</taxon>
        <taxon>Metazoa</taxon>
        <taxon>Spiralia</taxon>
        <taxon>Lophotrochozoa</taxon>
        <taxon>Platyhelminthes</taxon>
        <taxon>Cestoda</taxon>
        <taxon>Eucestoda</taxon>
        <taxon>Diphyllobothriidea</taxon>
        <taxon>Diphyllobothriidae</taxon>
        <taxon>Schistocephalus</taxon>
    </lineage>
</organism>
<feature type="compositionally biased region" description="Acidic residues" evidence="6">
    <location>
        <begin position="65"/>
        <end position="118"/>
    </location>
</feature>
<feature type="compositionally biased region" description="Gly residues" evidence="6">
    <location>
        <begin position="624"/>
        <end position="648"/>
    </location>
</feature>
<feature type="region of interest" description="Disordered" evidence="6">
    <location>
        <begin position="1"/>
        <end position="169"/>
    </location>
</feature>
<evidence type="ECO:0000256" key="1">
    <source>
        <dbReference type="ARBA" id="ARBA00004123"/>
    </source>
</evidence>
<name>A0A0X3NRT2_SCHSO</name>
<evidence type="ECO:0000256" key="2">
    <source>
        <dbReference type="ARBA" id="ARBA00022737"/>
    </source>
</evidence>
<sequence>MIQRKSSVMAVKTPESQKQKTPQSNKKTPNSKLGGKRPLPDDSEEDEPILDQTPLKMKKMKHQEESDDSDPAVGSEEDSEEDVSNDEDEDDDNEGDEDEDDDSEDDEVDDSEEDEDDKEDKIGSNLSGESNKASQKQKNKTSVKGEDKQAPKQKAVQQPVAKSSTSAATSKVAPSHVLLFNFDSLNENLLSGFLKKRGVNPQSIGCIYSPVALIGLSNDEAAKKAVSACSGATYNARSLSAVMVSGDTSKILTSKPKQPISSDTPLLTVFATNLPKSLTADNIKKMVGIEPKAMRLMTTGPKNKLFNACYIDCTSEADAKKAFEALEGRSESGTNIRAFLKGAQQWAPLTESSLIITNAPFAVGVDQMKKEFPTASSVESMRKGAFHLSFKSKEDREKAADQARGKVMDGRQLRVVTPGEDMKAKDDAKKFSIVVSNLPFTSKIDEIRALYPGCTWVTIKKRDDGKFSGVAVVSFKSEDAAKKALDETPSKQLQGRQLRAHLEGQQAEGSKKDTPAKKEAKQTVSKEQKKTPVLPAQVGSESEDDDDDEDEKEETDSEDDDAEQEEDEAGSEDDETGSEDADDSGAGDEPASEETDEDSAEAPPAKQPKRDGAHQNGPAKPFRGFGGNKFQGGRGSPRGGRGGNGFRGGNSFRGSGGRGFKGQSQRGRGGGFRSNWRGGK</sequence>
<evidence type="ECO:0000256" key="6">
    <source>
        <dbReference type="SAM" id="MobiDB-lite"/>
    </source>
</evidence>
<dbReference type="InterPro" id="IPR012677">
    <property type="entry name" value="Nucleotide-bd_a/b_plait_sf"/>
</dbReference>
<dbReference type="CDD" id="cd00590">
    <property type="entry name" value="RRM_SF"/>
    <property type="match status" value="3"/>
</dbReference>
<dbReference type="InterPro" id="IPR000504">
    <property type="entry name" value="RRM_dom"/>
</dbReference>
<proteinExistence type="predicted"/>
<dbReference type="InterPro" id="IPR051945">
    <property type="entry name" value="RRM_MRD1_RNA_proc_ribogen"/>
</dbReference>
<feature type="compositionally biased region" description="Polar residues" evidence="6">
    <location>
        <begin position="14"/>
        <end position="31"/>
    </location>
</feature>
<comment type="subcellular location">
    <subcellularLocation>
        <location evidence="1">Nucleus</location>
    </subcellularLocation>
</comment>
<protein>
    <recommendedName>
        <fullName evidence="7">RRM domain-containing protein</fullName>
    </recommendedName>
</protein>
<feature type="compositionally biased region" description="Basic and acidic residues" evidence="6">
    <location>
        <begin position="509"/>
        <end position="530"/>
    </location>
</feature>
<accession>A0A0X3NRT2</accession>
<reference evidence="8" key="1">
    <citation type="submission" date="2016-01" db="EMBL/GenBank/DDBJ databases">
        <title>Reference transcriptome for the parasite Schistocephalus solidus: insights into the molecular evolution of parasitism.</title>
        <authorList>
            <person name="Hebert F.O."/>
            <person name="Grambauer S."/>
            <person name="Barber I."/>
            <person name="Landry C.R."/>
            <person name="Aubin-Horth N."/>
        </authorList>
    </citation>
    <scope>NUCLEOTIDE SEQUENCE</scope>
</reference>
<feature type="compositionally biased region" description="Acidic residues" evidence="6">
    <location>
        <begin position="541"/>
        <end position="600"/>
    </location>
</feature>
<evidence type="ECO:0000313" key="8">
    <source>
        <dbReference type="EMBL" id="JAP42325.1"/>
    </source>
</evidence>
<evidence type="ECO:0000256" key="5">
    <source>
        <dbReference type="PROSITE-ProRule" id="PRU00176"/>
    </source>
</evidence>
<feature type="compositionally biased region" description="Polar residues" evidence="6">
    <location>
        <begin position="124"/>
        <end position="134"/>
    </location>
</feature>
<dbReference type="InterPro" id="IPR035979">
    <property type="entry name" value="RBD_domain_sf"/>
</dbReference>
<evidence type="ECO:0000256" key="4">
    <source>
        <dbReference type="ARBA" id="ARBA00023242"/>
    </source>
</evidence>
<dbReference type="Pfam" id="PF00076">
    <property type="entry name" value="RRM_1"/>
    <property type="match status" value="1"/>
</dbReference>
<dbReference type="PANTHER" id="PTHR48039:SF5">
    <property type="entry name" value="RNA-BINDING PROTEIN 28"/>
    <property type="match status" value="1"/>
</dbReference>
<keyword evidence="4" id="KW-0539">Nucleus</keyword>
<evidence type="ECO:0000259" key="7">
    <source>
        <dbReference type="PROSITE" id="PS50102"/>
    </source>
</evidence>
<dbReference type="SMART" id="SM00360">
    <property type="entry name" value="RRM"/>
    <property type="match status" value="3"/>
</dbReference>
<feature type="compositionally biased region" description="Low complexity" evidence="6">
    <location>
        <begin position="152"/>
        <end position="169"/>
    </location>
</feature>
<dbReference type="GO" id="GO:0005730">
    <property type="term" value="C:nucleolus"/>
    <property type="evidence" value="ECO:0007669"/>
    <property type="project" value="TreeGrafter"/>
</dbReference>
<dbReference type="AlphaFoldDB" id="A0A0X3NRT2"/>
<dbReference type="Gene3D" id="3.30.70.330">
    <property type="match status" value="2"/>
</dbReference>
<feature type="region of interest" description="Disordered" evidence="6">
    <location>
        <begin position="501"/>
        <end position="680"/>
    </location>
</feature>
<keyword evidence="3 5" id="KW-0694">RNA-binding</keyword>
<feature type="domain" description="RRM" evidence="7">
    <location>
        <begin position="431"/>
        <end position="505"/>
    </location>
</feature>
<dbReference type="SUPFAM" id="SSF54928">
    <property type="entry name" value="RNA-binding domain, RBD"/>
    <property type="match status" value="2"/>
</dbReference>
<evidence type="ECO:0000256" key="3">
    <source>
        <dbReference type="ARBA" id="ARBA00022884"/>
    </source>
</evidence>
<dbReference type="EMBL" id="GEEE01020900">
    <property type="protein sequence ID" value="JAP42325.1"/>
    <property type="molecule type" value="Transcribed_RNA"/>
</dbReference>
<dbReference type="PROSITE" id="PS50102">
    <property type="entry name" value="RRM"/>
    <property type="match status" value="1"/>
</dbReference>
<dbReference type="PANTHER" id="PTHR48039">
    <property type="entry name" value="RNA-BINDING MOTIF PROTEIN 14B"/>
    <property type="match status" value="1"/>
</dbReference>